<comment type="function">
    <text evidence="10">Catalyzes the condensation reaction of fatty acid synthesis by the addition to an acyl acceptor of two carbons from malonyl-ACP. Catalyzes the first condensation reaction which initiates fatty acid synthesis and may therefore play a role in governing the total rate of fatty acid production. Possesses both acetoacetyl-ACP synthase and acetyl transacylase activities. Its substrate specificity determines the biosynthesis of branched-chain and/or straight-chain of fatty acids.</text>
</comment>
<keyword evidence="14" id="KW-1185">Reference proteome</keyword>
<evidence type="ECO:0000256" key="7">
    <source>
        <dbReference type="ARBA" id="ARBA00023160"/>
    </source>
</evidence>
<evidence type="ECO:0000259" key="11">
    <source>
        <dbReference type="Pfam" id="PF08541"/>
    </source>
</evidence>
<dbReference type="HAMAP" id="MF_01815">
    <property type="entry name" value="FabH"/>
    <property type="match status" value="1"/>
</dbReference>
<comment type="subunit">
    <text evidence="10">Homodimer.</text>
</comment>
<evidence type="ECO:0000313" key="13">
    <source>
        <dbReference type="EMBL" id="SHN56319.1"/>
    </source>
</evidence>
<dbReference type="Proteomes" id="UP000186469">
    <property type="component" value="Unassembled WGS sequence"/>
</dbReference>
<sequence length="336" mass="36633">MNFSAQLRGVGAGIPQKVITNKDLEKIVDTTDEWIYTRTGIKERRVIDQELGTDLAVTAALQALNDAGIKAEQLTHIICATCTPDTYCPNNACIIAQKLNIKGQTALDINAGCSGFIYGLELVNALVSTNPNAVVLLVAVEILSLRSNWEDRTTCVLFGDGSGAGVFTHKDSKIGEKKGFANLIGLKLNSDGDLGQLLTIKGGGSAYPYKLNDKVGKEYFLEMEGREVFKHAVRSMTSICEELLTQMNLTGNDIDLFISHQANMRIIEAVGKQMNFSQEKIFSNVEKYGNTSAASIPIALKEAKEKKLIKENQKILLTTFGAGFTWGTALFQTIKN</sequence>
<dbReference type="InterPro" id="IPR013747">
    <property type="entry name" value="ACP_syn_III_C"/>
</dbReference>
<gene>
    <name evidence="10" type="primary">fabH</name>
    <name evidence="13" type="ORF">SAMN02745728_00776</name>
</gene>
<evidence type="ECO:0000256" key="8">
    <source>
        <dbReference type="ARBA" id="ARBA00023268"/>
    </source>
</evidence>
<comment type="domain">
    <text evidence="10">The last Arg residue of the ACP-binding site is essential for the weak association between ACP/AcpP and FabH.</text>
</comment>
<dbReference type="NCBIfam" id="TIGR00747">
    <property type="entry name" value="fabH"/>
    <property type="match status" value="1"/>
</dbReference>
<name>A0A1M7SCX4_9BACT</name>
<dbReference type="GO" id="GO:0044550">
    <property type="term" value="P:secondary metabolite biosynthetic process"/>
    <property type="evidence" value="ECO:0007669"/>
    <property type="project" value="TreeGrafter"/>
</dbReference>
<evidence type="ECO:0000256" key="9">
    <source>
        <dbReference type="ARBA" id="ARBA00023315"/>
    </source>
</evidence>
<feature type="active site" evidence="10">
    <location>
        <position position="290"/>
    </location>
</feature>
<feature type="active site" evidence="10">
    <location>
        <position position="113"/>
    </location>
</feature>
<evidence type="ECO:0000259" key="12">
    <source>
        <dbReference type="Pfam" id="PF08545"/>
    </source>
</evidence>
<dbReference type="PANTHER" id="PTHR34069">
    <property type="entry name" value="3-OXOACYL-[ACYL-CARRIER-PROTEIN] SYNTHASE 3"/>
    <property type="match status" value="1"/>
</dbReference>
<dbReference type="OrthoDB" id="9815506at2"/>
<keyword evidence="7 10" id="KW-0275">Fatty acid biosynthesis</keyword>
<dbReference type="STRING" id="1121455.SAMN02745728_00776"/>
<organism evidence="13 14">
    <name type="scientific">Desulfovibrio litoralis DSM 11393</name>
    <dbReference type="NCBI Taxonomy" id="1121455"/>
    <lineage>
        <taxon>Bacteria</taxon>
        <taxon>Pseudomonadati</taxon>
        <taxon>Thermodesulfobacteriota</taxon>
        <taxon>Desulfovibrionia</taxon>
        <taxon>Desulfovibrionales</taxon>
        <taxon>Desulfovibrionaceae</taxon>
        <taxon>Desulfovibrio</taxon>
    </lineage>
</organism>
<dbReference type="GO" id="GO:0004315">
    <property type="term" value="F:3-oxoacyl-[acyl-carrier-protein] synthase activity"/>
    <property type="evidence" value="ECO:0007669"/>
    <property type="project" value="InterPro"/>
</dbReference>
<dbReference type="PANTHER" id="PTHR34069:SF2">
    <property type="entry name" value="BETA-KETOACYL-[ACYL-CARRIER-PROTEIN] SYNTHASE III"/>
    <property type="match status" value="1"/>
</dbReference>
<dbReference type="NCBIfam" id="NF006829">
    <property type="entry name" value="PRK09352.1"/>
    <property type="match status" value="1"/>
</dbReference>
<feature type="active site" evidence="10">
    <location>
        <position position="260"/>
    </location>
</feature>
<dbReference type="UniPathway" id="UPA00094"/>
<dbReference type="Gene3D" id="3.40.47.10">
    <property type="match status" value="1"/>
</dbReference>
<evidence type="ECO:0000256" key="5">
    <source>
        <dbReference type="ARBA" id="ARBA00022832"/>
    </source>
</evidence>
<dbReference type="GO" id="GO:0005737">
    <property type="term" value="C:cytoplasm"/>
    <property type="evidence" value="ECO:0007669"/>
    <property type="project" value="UniProtKB-SubCell"/>
</dbReference>
<feature type="domain" description="Beta-ketoacyl-[acyl-carrier-protein] synthase III N-terminal" evidence="12">
    <location>
        <begin position="107"/>
        <end position="173"/>
    </location>
</feature>
<protein>
    <recommendedName>
        <fullName evidence="10">Beta-ketoacyl-[acyl-carrier-protein] synthase III</fullName>
        <shortName evidence="10">Beta-ketoacyl-ACP synthase III</shortName>
        <shortName evidence="10">KAS III</shortName>
        <ecNumber evidence="10">2.3.1.180</ecNumber>
    </recommendedName>
    <alternativeName>
        <fullName evidence="10">3-oxoacyl-[acyl-carrier-protein] synthase 3</fullName>
    </alternativeName>
    <alternativeName>
        <fullName evidence="10">3-oxoacyl-[acyl-carrier-protein] synthase III</fullName>
    </alternativeName>
</protein>
<evidence type="ECO:0000256" key="10">
    <source>
        <dbReference type="HAMAP-Rule" id="MF_01815"/>
    </source>
</evidence>
<keyword evidence="8 10" id="KW-0511">Multifunctional enzyme</keyword>
<feature type="domain" description="Beta-ketoacyl-[acyl-carrier-protein] synthase III C-terminal" evidence="11">
    <location>
        <begin position="244"/>
        <end position="332"/>
    </location>
</feature>
<keyword evidence="2 10" id="KW-0963">Cytoplasm</keyword>
<keyword evidence="3 10" id="KW-0444">Lipid biosynthesis</keyword>
<evidence type="ECO:0000256" key="4">
    <source>
        <dbReference type="ARBA" id="ARBA00022679"/>
    </source>
</evidence>
<dbReference type="Pfam" id="PF08541">
    <property type="entry name" value="ACP_syn_III_C"/>
    <property type="match status" value="1"/>
</dbReference>
<dbReference type="RefSeq" id="WP_072696467.1">
    <property type="nucleotide sequence ID" value="NZ_FRDI01000003.1"/>
</dbReference>
<dbReference type="CDD" id="cd00830">
    <property type="entry name" value="KAS_III"/>
    <property type="match status" value="1"/>
</dbReference>
<dbReference type="AlphaFoldDB" id="A0A1M7SCX4"/>
<dbReference type="GO" id="GO:0006633">
    <property type="term" value="P:fatty acid biosynthetic process"/>
    <property type="evidence" value="ECO:0007669"/>
    <property type="project" value="UniProtKB-UniRule"/>
</dbReference>
<accession>A0A1M7SCX4</accession>
<keyword evidence="9 10" id="KW-0012">Acyltransferase</keyword>
<keyword evidence="5 10" id="KW-0276">Fatty acid metabolism</keyword>
<proteinExistence type="inferred from homology"/>
<evidence type="ECO:0000256" key="2">
    <source>
        <dbReference type="ARBA" id="ARBA00022490"/>
    </source>
</evidence>
<comment type="subcellular location">
    <subcellularLocation>
        <location evidence="10">Cytoplasm</location>
    </subcellularLocation>
</comment>
<keyword evidence="4 10" id="KW-0808">Transferase</keyword>
<comment type="catalytic activity">
    <reaction evidence="10">
        <text>malonyl-[ACP] + acetyl-CoA + H(+) = 3-oxobutanoyl-[ACP] + CO2 + CoA</text>
        <dbReference type="Rhea" id="RHEA:12080"/>
        <dbReference type="Rhea" id="RHEA-COMP:9623"/>
        <dbReference type="Rhea" id="RHEA-COMP:9625"/>
        <dbReference type="ChEBI" id="CHEBI:15378"/>
        <dbReference type="ChEBI" id="CHEBI:16526"/>
        <dbReference type="ChEBI" id="CHEBI:57287"/>
        <dbReference type="ChEBI" id="CHEBI:57288"/>
        <dbReference type="ChEBI" id="CHEBI:78449"/>
        <dbReference type="ChEBI" id="CHEBI:78450"/>
        <dbReference type="EC" id="2.3.1.180"/>
    </reaction>
</comment>
<dbReference type="SUPFAM" id="SSF53901">
    <property type="entry name" value="Thiolase-like"/>
    <property type="match status" value="1"/>
</dbReference>
<dbReference type="EMBL" id="FRDI01000003">
    <property type="protein sequence ID" value="SHN56319.1"/>
    <property type="molecule type" value="Genomic_DNA"/>
</dbReference>
<keyword evidence="6 10" id="KW-0443">Lipid metabolism</keyword>
<feature type="region of interest" description="ACP-binding" evidence="10">
    <location>
        <begin position="261"/>
        <end position="265"/>
    </location>
</feature>
<comment type="pathway">
    <text evidence="10">Lipid metabolism; fatty acid biosynthesis.</text>
</comment>
<dbReference type="InterPro" id="IPR004655">
    <property type="entry name" value="FabH"/>
</dbReference>
<dbReference type="Pfam" id="PF08545">
    <property type="entry name" value="ACP_syn_III"/>
    <property type="match status" value="1"/>
</dbReference>
<dbReference type="InterPro" id="IPR013751">
    <property type="entry name" value="ACP_syn_III_N"/>
</dbReference>
<dbReference type="GO" id="GO:0033818">
    <property type="term" value="F:beta-ketoacyl-acyl-carrier-protein synthase III activity"/>
    <property type="evidence" value="ECO:0007669"/>
    <property type="project" value="UniProtKB-UniRule"/>
</dbReference>
<evidence type="ECO:0000256" key="3">
    <source>
        <dbReference type="ARBA" id="ARBA00022516"/>
    </source>
</evidence>
<reference evidence="13 14" key="1">
    <citation type="submission" date="2016-12" db="EMBL/GenBank/DDBJ databases">
        <authorList>
            <person name="Song W.-J."/>
            <person name="Kurnit D.M."/>
        </authorList>
    </citation>
    <scope>NUCLEOTIDE SEQUENCE [LARGE SCALE GENOMIC DNA]</scope>
    <source>
        <strain evidence="13 14">DSM 11393</strain>
    </source>
</reference>
<comment type="similarity">
    <text evidence="1 10">Belongs to the thiolase-like superfamily. FabH family.</text>
</comment>
<evidence type="ECO:0000256" key="1">
    <source>
        <dbReference type="ARBA" id="ARBA00008642"/>
    </source>
</evidence>
<evidence type="ECO:0000313" key="14">
    <source>
        <dbReference type="Proteomes" id="UP000186469"/>
    </source>
</evidence>
<evidence type="ECO:0000256" key="6">
    <source>
        <dbReference type="ARBA" id="ARBA00023098"/>
    </source>
</evidence>
<dbReference type="InterPro" id="IPR016039">
    <property type="entry name" value="Thiolase-like"/>
</dbReference>
<dbReference type="EC" id="2.3.1.180" evidence="10"/>